<dbReference type="HAMAP" id="MF_00107">
    <property type="entry name" value="IspF"/>
    <property type="match status" value="1"/>
</dbReference>
<evidence type="ECO:0000256" key="1">
    <source>
        <dbReference type="ARBA" id="ARBA00000200"/>
    </source>
</evidence>
<dbReference type="CDD" id="cd00554">
    <property type="entry name" value="MECDP_synthase"/>
    <property type="match status" value="1"/>
</dbReference>
<reference evidence="16 17" key="1">
    <citation type="submission" date="2017-09" db="EMBL/GenBank/DDBJ databases">
        <title>The Catabolism of 3,6-Dichlorosalicylic acid is Initiated by the Cytochrome P450 Monooxygenase DsmABC in Rhizorhabdus dicambivorans Ndbn-20.</title>
        <authorList>
            <person name="Na L."/>
        </authorList>
    </citation>
    <scope>NUCLEOTIDE SEQUENCE [LARGE SCALE GENOMIC DNA]</scope>
    <source>
        <strain evidence="16 17">Ndbn-20m</strain>
    </source>
</reference>
<dbReference type="HAMAP" id="MF_00108">
    <property type="entry name" value="IspD"/>
    <property type="match status" value="1"/>
</dbReference>
<organism evidence="16 17">
    <name type="scientific">Rhizorhabdus dicambivorans</name>
    <dbReference type="NCBI Taxonomy" id="1850238"/>
    <lineage>
        <taxon>Bacteria</taxon>
        <taxon>Pseudomonadati</taxon>
        <taxon>Pseudomonadota</taxon>
        <taxon>Alphaproteobacteria</taxon>
        <taxon>Sphingomonadales</taxon>
        <taxon>Sphingomonadaceae</taxon>
        <taxon>Rhizorhabdus</taxon>
    </lineage>
</organism>
<dbReference type="InterPro" id="IPR018294">
    <property type="entry name" value="ISPD_synthase_CS"/>
</dbReference>
<sequence>MTGTPKIAALIVAAGQGARSGEGVPKQYRPVGGKAVIAHTVDALAAFPAIDVVQVVIGEGQDALYAKAIDGRALPPPVRGGATRRDSVIAGLEAIEADIVLIHDAARPFLSAAVIGRLLAALDGSDGAVPALAVADTLARGDGLLGDTVSRDGLHRIQTPQVFRRDAILGAHRIWNEGREATDDAQVARAAGLSVAIVEGDSALDKLTFPVDFEAAEDRMLISRTAQGFDVHGFTSGDAVQLGGVRIAHDRALAGHSDADVALHALTDALLGTIAAGDIGSHFPPSDARWKGADSEIFLAHARDLVRAAGGVIDHVDVTIICEAPKIGPHRDAIRDRIAALLGIRAGQVSVKATTTERLGFTGRREGIAAQAIATVRAPLIQQCRTSA</sequence>
<evidence type="ECO:0000256" key="5">
    <source>
        <dbReference type="ARBA" id="ARBA00004787"/>
    </source>
</evidence>
<dbReference type="Pfam" id="PF01128">
    <property type="entry name" value="IspD"/>
    <property type="match status" value="1"/>
</dbReference>
<dbReference type="GO" id="GO:0019288">
    <property type="term" value="P:isopentenyl diphosphate biosynthetic process, methylerythritol 4-phosphate pathway"/>
    <property type="evidence" value="ECO:0007669"/>
    <property type="project" value="UniProtKB-UniRule"/>
</dbReference>
<feature type="binding site" evidence="14">
    <location>
        <position position="364"/>
    </location>
    <ligand>
        <name>4-CDP-2-C-methyl-D-erythritol 2-phosphate</name>
        <dbReference type="ChEBI" id="CHEBI:57919"/>
    </ligand>
</feature>
<dbReference type="EMBL" id="NWUF01000008">
    <property type="protein sequence ID" value="PCE42301.1"/>
    <property type="molecule type" value="Genomic_DNA"/>
</dbReference>
<evidence type="ECO:0000256" key="10">
    <source>
        <dbReference type="ARBA" id="ARBA00022723"/>
    </source>
</evidence>
<dbReference type="GO" id="GO:0016114">
    <property type="term" value="P:terpenoid biosynthetic process"/>
    <property type="evidence" value="ECO:0007669"/>
    <property type="project" value="InterPro"/>
</dbReference>
<dbReference type="GO" id="GO:0046872">
    <property type="term" value="F:metal ion binding"/>
    <property type="evidence" value="ECO:0007669"/>
    <property type="project" value="UniProtKB-KW"/>
</dbReference>
<dbReference type="OrthoDB" id="9804336at2"/>
<evidence type="ECO:0000256" key="13">
    <source>
        <dbReference type="ARBA" id="ARBA00023268"/>
    </source>
</evidence>
<feature type="binding site" evidence="14">
    <location>
        <position position="230"/>
    </location>
    <ligand>
        <name>a divalent metal cation</name>
        <dbReference type="ChEBI" id="CHEBI:60240"/>
    </ligand>
</feature>
<dbReference type="InterPro" id="IPR020555">
    <property type="entry name" value="MECDP_synthase_CS"/>
</dbReference>
<comment type="similarity">
    <text evidence="6">Belongs to the IspF family.</text>
</comment>
<dbReference type="PANTHER" id="PTHR43181:SF1">
    <property type="entry name" value="2-C-METHYL-D-ERYTHRITOL 2,4-CYCLODIPHOSPHATE SYNTHASE, CHLOROPLASTIC"/>
    <property type="match status" value="1"/>
</dbReference>
<dbReference type="InterPro" id="IPR001228">
    <property type="entry name" value="IspD"/>
</dbReference>
<evidence type="ECO:0000256" key="4">
    <source>
        <dbReference type="ARBA" id="ARBA00004709"/>
    </source>
</evidence>
<comment type="caution">
    <text evidence="16">The sequence shown here is derived from an EMBL/GenBank/DDBJ whole genome shotgun (WGS) entry which is preliminary data.</text>
</comment>
<feature type="site" description="Positions MEP for the nucleophilic attack" evidence="14">
    <location>
        <position position="151"/>
    </location>
</feature>
<feature type="binding site" evidence="14">
    <location>
        <begin position="256"/>
        <end position="257"/>
    </location>
    <ligand>
        <name>4-CDP-2-C-methyl-D-erythritol 2-phosphate</name>
        <dbReference type="ChEBI" id="CHEBI:57919"/>
    </ligand>
</feature>
<proteinExistence type="inferred from homology"/>
<dbReference type="InterPro" id="IPR034683">
    <property type="entry name" value="IspD/TarI"/>
</dbReference>
<evidence type="ECO:0000259" key="15">
    <source>
        <dbReference type="Pfam" id="PF02542"/>
    </source>
</evidence>
<evidence type="ECO:0000256" key="9">
    <source>
        <dbReference type="ARBA" id="ARBA00022695"/>
    </source>
</evidence>
<dbReference type="KEGG" id="rdi:CMV14_13950"/>
<dbReference type="RefSeq" id="WP_066963203.1">
    <property type="nucleotide sequence ID" value="NZ_CP023449.1"/>
</dbReference>
<dbReference type="HAMAP" id="MF_01520">
    <property type="entry name" value="IspDF"/>
    <property type="match status" value="1"/>
</dbReference>
<comment type="catalytic activity">
    <reaction evidence="2 14">
        <text>2-C-methyl-D-erythritol 4-phosphate + CTP + H(+) = 4-CDP-2-C-methyl-D-erythritol + diphosphate</text>
        <dbReference type="Rhea" id="RHEA:13429"/>
        <dbReference type="ChEBI" id="CHEBI:15378"/>
        <dbReference type="ChEBI" id="CHEBI:33019"/>
        <dbReference type="ChEBI" id="CHEBI:37563"/>
        <dbReference type="ChEBI" id="CHEBI:57823"/>
        <dbReference type="ChEBI" id="CHEBI:58262"/>
        <dbReference type="EC" id="2.7.7.60"/>
    </reaction>
</comment>
<dbReference type="GO" id="GO:0008685">
    <property type="term" value="F:2-C-methyl-D-erythritol 2,4-cyclodiphosphate synthase activity"/>
    <property type="evidence" value="ECO:0007669"/>
    <property type="project" value="UniProtKB-UniRule"/>
</dbReference>
<feature type="site" description="Transition state stabilizer" evidence="14">
    <location>
        <position position="26"/>
    </location>
</feature>
<comment type="caution">
    <text evidence="14">Lacks conserved residue(s) required for the propagation of feature annotation.</text>
</comment>
<dbReference type="NCBIfam" id="NF006899">
    <property type="entry name" value="PRK09382.1"/>
    <property type="match status" value="1"/>
</dbReference>
<comment type="catalytic activity">
    <reaction evidence="1 14">
        <text>4-CDP-2-C-methyl-D-erythritol 2-phosphate = 2-C-methyl-D-erythritol 2,4-cyclic diphosphate + CMP</text>
        <dbReference type="Rhea" id="RHEA:23864"/>
        <dbReference type="ChEBI" id="CHEBI:57919"/>
        <dbReference type="ChEBI" id="CHEBI:58483"/>
        <dbReference type="ChEBI" id="CHEBI:60377"/>
        <dbReference type="EC" id="4.6.1.12"/>
    </reaction>
</comment>
<feature type="site" description="Transition state stabilizer" evidence="14">
    <location>
        <position position="19"/>
    </location>
</feature>
<evidence type="ECO:0000256" key="3">
    <source>
        <dbReference type="ARBA" id="ARBA00001968"/>
    </source>
</evidence>
<keyword evidence="11 14" id="KW-0414">Isoprene biosynthesis</keyword>
<feature type="site" description="Positions MEP for the nucleophilic attack" evidence="14">
    <location>
        <position position="206"/>
    </location>
</feature>
<evidence type="ECO:0000256" key="12">
    <source>
        <dbReference type="ARBA" id="ARBA00023239"/>
    </source>
</evidence>
<dbReference type="EC" id="2.7.7.60" evidence="14"/>
<evidence type="ECO:0000256" key="2">
    <source>
        <dbReference type="ARBA" id="ARBA00001282"/>
    </source>
</evidence>
<dbReference type="NCBIfam" id="TIGR00453">
    <property type="entry name" value="ispD"/>
    <property type="match status" value="1"/>
</dbReference>
<keyword evidence="9 14" id="KW-0548">Nucleotidyltransferase</keyword>
<dbReference type="SUPFAM" id="SSF53448">
    <property type="entry name" value="Nucleotide-diphospho-sugar transferases"/>
    <property type="match status" value="1"/>
</dbReference>
<protein>
    <recommendedName>
        <fullName evidence="14">Bifunctional enzyme IspD/IspF</fullName>
    </recommendedName>
    <domain>
        <recommendedName>
            <fullName evidence="14">2-C-methyl-D-erythritol 4-phosphate cytidylyltransferase</fullName>
            <ecNumber evidence="14">2.7.7.60</ecNumber>
        </recommendedName>
        <alternativeName>
            <fullName evidence="14">4-diphosphocytidyl-2C-methyl-D-erythritol synthase</fullName>
        </alternativeName>
        <alternativeName>
            <fullName evidence="14">MEP cytidylyltransferase</fullName>
            <shortName evidence="14">MCT</shortName>
        </alternativeName>
    </domain>
    <domain>
        <recommendedName>
            <fullName evidence="14">2-C-methyl-D-erythritol 2,4-cyclodiphosphate synthase</fullName>
            <shortName evidence="14">MECDP-synthase</shortName>
            <shortName evidence="14">MECPP-synthase</shortName>
            <shortName evidence="14">MECPS</shortName>
            <ecNumber evidence="14">4.6.1.12</ecNumber>
        </recommendedName>
    </domain>
</protein>
<keyword evidence="8 14" id="KW-0808">Transferase</keyword>
<dbReference type="EC" id="4.6.1.12" evidence="14"/>
<feature type="binding site" evidence="14">
    <location>
        <begin position="354"/>
        <end position="357"/>
    </location>
    <ligand>
        <name>4-CDP-2-C-methyl-D-erythritol 2-phosphate</name>
        <dbReference type="ChEBI" id="CHEBI:57919"/>
    </ligand>
</feature>
<dbReference type="UniPathway" id="UPA00056">
    <property type="reaction ID" value="UER00093"/>
</dbReference>
<feature type="domain" description="2-C-methyl-D-erythritol 2,4-cyclodiphosphate synthase" evidence="15">
    <location>
        <begin position="224"/>
        <end position="376"/>
    </location>
</feature>
<feature type="site" description="Transition state stabilizer" evidence="14">
    <location>
        <position position="355"/>
    </location>
</feature>
<dbReference type="CDD" id="cd02516">
    <property type="entry name" value="CDP-ME_synthetase"/>
    <property type="match status" value="1"/>
</dbReference>
<gene>
    <name evidence="14 16" type="primary">ispDF</name>
    <name evidence="16" type="ORF">COO09_09830</name>
</gene>
<feature type="region of interest" description="2-C-methyl-D-erythritol 2,4-cyclodiphosphate synthase" evidence="14">
    <location>
        <begin position="224"/>
        <end position="388"/>
    </location>
</feature>
<comment type="pathway">
    <text evidence="4 14">Isoprenoid biosynthesis; isopentenyl diphosphate biosynthesis via DXP pathway; isopentenyl diphosphate from 1-deoxy-D-xylulose 5-phosphate: step 4/6.</text>
</comment>
<accession>A0A2A4FX53</accession>
<evidence type="ECO:0000313" key="17">
    <source>
        <dbReference type="Proteomes" id="UP000218934"/>
    </source>
</evidence>
<keyword evidence="10 14" id="KW-0479">Metal-binding</keyword>
<evidence type="ECO:0000256" key="14">
    <source>
        <dbReference type="HAMAP-Rule" id="MF_01520"/>
    </source>
</evidence>
<dbReference type="PROSITE" id="PS01295">
    <property type="entry name" value="ISPD"/>
    <property type="match status" value="1"/>
</dbReference>
<feature type="binding site" evidence="14">
    <location>
        <position position="232"/>
    </location>
    <ligand>
        <name>a divalent metal cation</name>
        <dbReference type="ChEBI" id="CHEBI:60240"/>
    </ligand>
</feature>
<evidence type="ECO:0000256" key="6">
    <source>
        <dbReference type="ARBA" id="ARBA00008480"/>
    </source>
</evidence>
<feature type="region of interest" description="2-C-methyl-D-erythritol 4-phosphate cytidylyltransferase" evidence="14">
    <location>
        <begin position="1"/>
        <end position="222"/>
    </location>
</feature>
<keyword evidence="13 14" id="KW-0511">Multifunctional enzyme</keyword>
<dbReference type="InterPro" id="IPR026596">
    <property type="entry name" value="IspD/F"/>
</dbReference>
<evidence type="ECO:0000256" key="7">
    <source>
        <dbReference type="ARBA" id="ARBA00009789"/>
    </source>
</evidence>
<dbReference type="Proteomes" id="UP000218934">
    <property type="component" value="Unassembled WGS sequence"/>
</dbReference>
<dbReference type="SUPFAM" id="SSF69765">
    <property type="entry name" value="IpsF-like"/>
    <property type="match status" value="1"/>
</dbReference>
<dbReference type="PROSITE" id="PS01350">
    <property type="entry name" value="ISPF"/>
    <property type="match status" value="1"/>
</dbReference>
<dbReference type="NCBIfam" id="TIGR00151">
    <property type="entry name" value="ispF"/>
    <property type="match status" value="1"/>
</dbReference>
<evidence type="ECO:0000313" key="16">
    <source>
        <dbReference type="EMBL" id="PCE42301.1"/>
    </source>
</evidence>
<dbReference type="GO" id="GO:0050518">
    <property type="term" value="F:2-C-methyl-D-erythritol 4-phosphate cytidylyltransferase activity"/>
    <property type="evidence" value="ECO:0007669"/>
    <property type="project" value="UniProtKB-UniRule"/>
</dbReference>
<dbReference type="AlphaFoldDB" id="A0A2A4FX53"/>
<comment type="cofactor">
    <cofactor evidence="3 14">
        <name>a divalent metal cation</name>
        <dbReference type="ChEBI" id="CHEBI:60240"/>
    </cofactor>
</comment>
<feature type="binding site" evidence="14">
    <location>
        <begin position="278"/>
        <end position="280"/>
    </location>
    <ligand>
        <name>4-CDP-2-C-methyl-D-erythritol 2-phosphate</name>
        <dbReference type="ChEBI" id="CHEBI:57919"/>
    </ligand>
</feature>
<comment type="pathway">
    <text evidence="5 14">Isoprenoid biosynthesis; isopentenyl diphosphate biosynthesis via DXP pathway; isopentenyl diphosphate from 1-deoxy-D-xylulose 5-phosphate: step 2/6.</text>
</comment>
<keyword evidence="12 14" id="KW-0456">Lyase</keyword>
<feature type="binding site" evidence="14">
    <location>
        <position position="361"/>
    </location>
    <ligand>
        <name>4-CDP-2-C-methyl-D-erythritol 2-phosphate</name>
        <dbReference type="ChEBI" id="CHEBI:57919"/>
    </ligand>
</feature>
<feature type="site" description="Transition state stabilizer" evidence="14">
    <location>
        <position position="256"/>
    </location>
</feature>
<dbReference type="Gene3D" id="3.30.1330.50">
    <property type="entry name" value="2-C-methyl-D-erythritol 2,4-cyclodiphosphate synthase"/>
    <property type="match status" value="1"/>
</dbReference>
<dbReference type="PANTHER" id="PTHR43181">
    <property type="entry name" value="2-C-METHYL-D-ERYTHRITOL 2,4-CYCLODIPHOSPHATE SYNTHASE, CHLOROPLASTIC"/>
    <property type="match status" value="1"/>
</dbReference>
<comment type="similarity">
    <text evidence="14">In the N-terminal section; belongs to the IspD/TarI cytidylyltransferase family. IspD subfamily.</text>
</comment>
<comment type="similarity">
    <text evidence="7">Belongs to the IspD/TarI cytidylyltransferase family. IspD subfamily.</text>
</comment>
<dbReference type="InterPro" id="IPR036571">
    <property type="entry name" value="MECDP_synthase_sf"/>
</dbReference>
<dbReference type="Pfam" id="PF02542">
    <property type="entry name" value="YgbB"/>
    <property type="match status" value="1"/>
</dbReference>
<dbReference type="InterPro" id="IPR029044">
    <property type="entry name" value="Nucleotide-diphossugar_trans"/>
</dbReference>
<evidence type="ECO:0000256" key="11">
    <source>
        <dbReference type="ARBA" id="ARBA00023229"/>
    </source>
</evidence>
<dbReference type="Gene3D" id="3.90.550.10">
    <property type="entry name" value="Spore Coat Polysaccharide Biosynthesis Protein SpsA, Chain A"/>
    <property type="match status" value="1"/>
</dbReference>
<feature type="binding site" evidence="14">
    <location>
        <begin position="230"/>
        <end position="232"/>
    </location>
    <ligand>
        <name>4-CDP-2-C-methyl-D-erythritol 2-phosphate</name>
        <dbReference type="ChEBI" id="CHEBI:57919"/>
    </ligand>
</feature>
<feature type="binding site" evidence="14">
    <location>
        <position position="264"/>
    </location>
    <ligand>
        <name>a divalent metal cation</name>
        <dbReference type="ChEBI" id="CHEBI:60240"/>
    </ligand>
</feature>
<evidence type="ECO:0000256" key="8">
    <source>
        <dbReference type="ARBA" id="ARBA00022679"/>
    </source>
</evidence>
<comment type="similarity">
    <text evidence="14">In the C-terminal section; belongs to the IspF family.</text>
</comment>
<name>A0A2A4FX53_9SPHN</name>
<dbReference type="InterPro" id="IPR003526">
    <property type="entry name" value="MECDP_synthase"/>
</dbReference>
<comment type="function">
    <text evidence="14">Bifunctional enzyme that catalyzes the formation of 4-diphosphocytidyl-2-C-methyl-D-erythritol from CTP and 2-C-methyl-D-erythritol 4-phosphate (MEP) (IspD), and catalyzes the conversion of 4-diphosphocytidyl-2-C-methyl-D-erythritol 2-phosphate (CDP-ME2P) to 2-C-methyl-D-erythritol 2,4-cyclodiphosphate (ME-CPP) with a corresponding release of cytidine 5-monophosphate (CMP) (IspF).</text>
</comment>
<keyword evidence="17" id="KW-1185">Reference proteome</keyword>